<sequence length="225" mass="25219">MKAWFDDPQQLVRADRVSQFWPNNDQTPEDRINAASRFVIYASCLIYLIRRDPRIFVLGATVLGVLYILYKSKMVKETYGMASSGRINGCQMPTQDNPMGNVLITDYTDAPNRLEACYYPTVKPFVKSYLDDRIPYDAGRSRSALPRYQRNAAARQFVTAPVSNIPGDQTGFAEWLYGPKNGRTCRSHPEMCDPNARGVQLEAFAGLDPAGDSRVSHRGHGFAPA</sequence>
<gene>
    <name evidence="3" type="ORF">OtV5_098c</name>
</gene>
<evidence type="ECO:0000313" key="4">
    <source>
        <dbReference type="Proteomes" id="UP000203890"/>
    </source>
</evidence>
<feature type="transmembrane region" description="Helical" evidence="1">
    <location>
        <begin position="55"/>
        <end position="70"/>
    </location>
</feature>
<dbReference type="InterPro" id="IPR043915">
    <property type="entry name" value="P9_TM"/>
</dbReference>
<dbReference type="OrthoDB" id="11549at10239"/>
<dbReference type="RefSeq" id="YP_001648185.2">
    <property type="nucleotide sequence ID" value="NC_010191.2"/>
</dbReference>
<dbReference type="GeneID" id="5845810"/>
<dbReference type="Proteomes" id="UP000203890">
    <property type="component" value="Segment"/>
</dbReference>
<dbReference type="Pfam" id="PF19066">
    <property type="entry name" value="P9_TM"/>
    <property type="match status" value="1"/>
</dbReference>
<dbReference type="EMBL" id="EU304328">
    <property type="protein sequence ID" value="ABY27889.2"/>
    <property type="molecule type" value="Genomic_DNA"/>
</dbReference>
<organism evidence="3 4">
    <name type="scientific">Ostreococcus tauri virus OtV5</name>
    <dbReference type="NCBI Taxonomy" id="1785753"/>
    <lineage>
        <taxon>Viruses</taxon>
        <taxon>Varidnaviria</taxon>
        <taxon>Bamfordvirae</taxon>
        <taxon>Nucleocytoviricota</taxon>
        <taxon>Megaviricetes</taxon>
        <taxon>Algavirales</taxon>
        <taxon>Phycodnaviridae</taxon>
        <taxon>Prasinovirus</taxon>
        <taxon>Prasinovirus ostreotauri</taxon>
    </lineage>
</organism>
<name>A9YW06_9PHYC</name>
<protein>
    <recommendedName>
        <fullName evidence="2">Minor capsid protein P9 transmembrane helices domain-containing protein</fullName>
    </recommendedName>
</protein>
<reference evidence="3 4" key="1">
    <citation type="journal article" date="2008" name="PLoS ONE">
        <title>Life-cycle and genome of OtV5, a large DNA virus of the pelagic marine unicellular green alga Ostreococcus tauri.</title>
        <authorList>
            <person name="Derelle E."/>
            <person name="Ferraz C."/>
            <person name="Escande M.L."/>
            <person name="Eychenie S."/>
            <person name="Cooke R."/>
            <person name="Piganeau G."/>
            <person name="Desdevises Y."/>
            <person name="Bellec L."/>
            <person name="Moreau H."/>
            <person name="Grimsley N."/>
        </authorList>
    </citation>
    <scope>NUCLEOTIDE SEQUENCE [LARGE SCALE GENOMIC DNA]</scope>
    <source>
        <strain evidence="3 4">OtV5</strain>
    </source>
</reference>
<feature type="domain" description="Minor capsid protein P9 transmembrane helices" evidence="2">
    <location>
        <begin position="4"/>
        <end position="71"/>
    </location>
</feature>
<keyword evidence="1" id="KW-0472">Membrane</keyword>
<evidence type="ECO:0000313" key="3">
    <source>
        <dbReference type="EMBL" id="ABY27889.2"/>
    </source>
</evidence>
<evidence type="ECO:0000256" key="1">
    <source>
        <dbReference type="SAM" id="Phobius"/>
    </source>
</evidence>
<keyword evidence="4" id="KW-1185">Reference proteome</keyword>
<evidence type="ECO:0000259" key="2">
    <source>
        <dbReference type="Pfam" id="PF19066"/>
    </source>
</evidence>
<keyword evidence="1" id="KW-0812">Transmembrane</keyword>
<dbReference type="KEGG" id="vg:5845810"/>
<accession>A9YW06</accession>
<proteinExistence type="predicted"/>
<keyword evidence="1" id="KW-1133">Transmembrane helix</keyword>